<dbReference type="SUPFAM" id="SSF143011">
    <property type="entry name" value="RelE-like"/>
    <property type="match status" value="1"/>
</dbReference>
<dbReference type="Gene3D" id="3.30.2310.20">
    <property type="entry name" value="RelE-like"/>
    <property type="match status" value="1"/>
</dbReference>
<dbReference type="InterPro" id="IPR035093">
    <property type="entry name" value="RelE/ParE_toxin_dom_sf"/>
</dbReference>
<evidence type="ECO:0000313" key="2">
    <source>
        <dbReference type="Proteomes" id="UP000077262"/>
    </source>
</evidence>
<dbReference type="PATRIC" id="fig|13690.11.peg.3942"/>
<dbReference type="EMBL" id="LSTR01000032">
    <property type="protein sequence ID" value="OAH43956.1"/>
    <property type="molecule type" value="Genomic_DNA"/>
</dbReference>
<dbReference type="Proteomes" id="UP000077262">
    <property type="component" value="Unassembled WGS sequence"/>
</dbReference>
<comment type="caution">
    <text evidence="1">The sequence shown here is derived from an EMBL/GenBank/DDBJ whole genome shotgun (WGS) entry which is preliminary data.</text>
</comment>
<sequence length="83" mass="9838">MDIRFSKTAMRALLRSNKRTLIRQKIDELANDPASLEANVKRLQGRPEYRLRVQDWRVIFRLEQDILWIDDIAPRGSAYEVNP</sequence>
<dbReference type="InterPro" id="IPR007712">
    <property type="entry name" value="RelE/ParE_toxin"/>
</dbReference>
<reference evidence="1 2" key="1">
    <citation type="submission" date="2016-02" db="EMBL/GenBank/DDBJ databases">
        <authorList>
            <person name="Wen L."/>
            <person name="He K."/>
            <person name="Yang H."/>
        </authorList>
    </citation>
    <scope>NUCLEOTIDE SEQUENCE [LARGE SCALE GENOMIC DNA]</scope>
    <source>
        <strain evidence="1 2">CD09_2</strain>
    </source>
</reference>
<dbReference type="OrthoDB" id="428094at2"/>
<dbReference type="RefSeq" id="WP_017499899.1">
    <property type="nucleotide sequence ID" value="NZ_CAIGKD010000003.1"/>
</dbReference>
<name>A0A085K1T2_SPHYA</name>
<dbReference type="AlphaFoldDB" id="A0A085K1T2"/>
<proteinExistence type="predicted"/>
<dbReference type="Pfam" id="PF05016">
    <property type="entry name" value="ParE_toxin"/>
    <property type="match status" value="1"/>
</dbReference>
<protein>
    <submittedName>
        <fullName evidence="1">Addiction module toxin RelE</fullName>
    </submittedName>
</protein>
<organism evidence="1 2">
    <name type="scientific">Sphingobium yanoikuyae</name>
    <name type="common">Sphingomonas yanoikuyae</name>
    <dbReference type="NCBI Taxonomy" id="13690"/>
    <lineage>
        <taxon>Bacteria</taxon>
        <taxon>Pseudomonadati</taxon>
        <taxon>Pseudomonadota</taxon>
        <taxon>Alphaproteobacteria</taxon>
        <taxon>Sphingomonadales</taxon>
        <taxon>Sphingomonadaceae</taxon>
        <taxon>Sphingobium</taxon>
    </lineage>
</organism>
<gene>
    <name evidence="1" type="ORF">AX777_12725</name>
</gene>
<accession>A0A085K1T2</accession>
<evidence type="ECO:0000313" key="1">
    <source>
        <dbReference type="EMBL" id="OAH43956.1"/>
    </source>
</evidence>